<dbReference type="PANTHER" id="PTHR22930:SF269">
    <property type="entry name" value="NUCLEASE HARBI1-LIKE PROTEIN"/>
    <property type="match status" value="1"/>
</dbReference>
<evidence type="ECO:0000259" key="8">
    <source>
        <dbReference type="Pfam" id="PF13359"/>
    </source>
</evidence>
<comment type="subcellular location">
    <subcellularLocation>
        <location evidence="2">Nucleus</location>
    </subcellularLocation>
</comment>
<organism evidence="9 10">
    <name type="scientific">Pogonomyrmex barbatus</name>
    <name type="common">red harvester ant</name>
    <dbReference type="NCBI Taxonomy" id="144034"/>
    <lineage>
        <taxon>Eukaryota</taxon>
        <taxon>Metazoa</taxon>
        <taxon>Ecdysozoa</taxon>
        <taxon>Arthropoda</taxon>
        <taxon>Hexapoda</taxon>
        <taxon>Insecta</taxon>
        <taxon>Pterygota</taxon>
        <taxon>Neoptera</taxon>
        <taxon>Endopterygota</taxon>
        <taxon>Hymenoptera</taxon>
        <taxon>Apocrita</taxon>
        <taxon>Aculeata</taxon>
        <taxon>Formicoidea</taxon>
        <taxon>Formicidae</taxon>
        <taxon>Myrmicinae</taxon>
        <taxon>Pogonomyrmex</taxon>
    </lineage>
</organism>
<comment type="similarity">
    <text evidence="3">Belongs to the HARBI1 family.</text>
</comment>
<dbReference type="GO" id="GO:0004518">
    <property type="term" value="F:nuclease activity"/>
    <property type="evidence" value="ECO:0007669"/>
    <property type="project" value="UniProtKB-KW"/>
</dbReference>
<proteinExistence type="inferred from homology"/>
<dbReference type="InterPro" id="IPR027806">
    <property type="entry name" value="HARBI1_dom"/>
</dbReference>
<reference evidence="10" key="1">
    <citation type="submission" date="2025-08" db="UniProtKB">
        <authorList>
            <consortium name="RefSeq"/>
        </authorList>
    </citation>
    <scope>IDENTIFICATION</scope>
</reference>
<keyword evidence="7" id="KW-0539">Nucleus</keyword>
<name>A0A6I9VVZ9_9HYME</name>
<dbReference type="KEGG" id="pbar:105423130"/>
<evidence type="ECO:0000313" key="9">
    <source>
        <dbReference type="Proteomes" id="UP000504615"/>
    </source>
</evidence>
<evidence type="ECO:0000256" key="5">
    <source>
        <dbReference type="ARBA" id="ARBA00022723"/>
    </source>
</evidence>
<comment type="cofactor">
    <cofactor evidence="1">
        <name>a divalent metal cation</name>
        <dbReference type="ChEBI" id="CHEBI:60240"/>
    </cofactor>
</comment>
<dbReference type="PANTHER" id="PTHR22930">
    <property type="match status" value="1"/>
</dbReference>
<dbReference type="Proteomes" id="UP000504615">
    <property type="component" value="Unplaced"/>
</dbReference>
<protein>
    <submittedName>
        <fullName evidence="10">Protein ALP1-like</fullName>
    </submittedName>
</protein>
<dbReference type="GO" id="GO:0046872">
    <property type="term" value="F:metal ion binding"/>
    <property type="evidence" value="ECO:0007669"/>
    <property type="project" value="UniProtKB-KW"/>
</dbReference>
<feature type="domain" description="DDE Tnp4" evidence="8">
    <location>
        <begin position="186"/>
        <end position="291"/>
    </location>
</feature>
<dbReference type="GO" id="GO:0016787">
    <property type="term" value="F:hydrolase activity"/>
    <property type="evidence" value="ECO:0007669"/>
    <property type="project" value="UniProtKB-KW"/>
</dbReference>
<dbReference type="GO" id="GO:0005634">
    <property type="term" value="C:nucleus"/>
    <property type="evidence" value="ECO:0007669"/>
    <property type="project" value="UniProtKB-SubCell"/>
</dbReference>
<dbReference type="InterPro" id="IPR045249">
    <property type="entry name" value="HARBI1-like"/>
</dbReference>
<evidence type="ECO:0000256" key="1">
    <source>
        <dbReference type="ARBA" id="ARBA00001968"/>
    </source>
</evidence>
<sequence>MARWICVILLFMLTTLTTLFCLWNMHLLQIYIKKQKRKYQNRRWWVRPCNRRRYIEGSFTVVFLKYKYTDHEKFFNLTRLTVDLFDELLEIVGPHLQKASYREFLSLEFRLAFTICYLASENSLPSLANYWQIGKSTAYNIVQETCRVISNTIGATYLLPPNQQEYREIADKFWQRWNLPNCIGALDGKHIRIQCPANTGSQFFNYKQYFSIVLMATCDANYCFTSIHIGDYGSLSDSSVFSATEFGQAVENDTLNIPPPSPLPGTNIMIPYYFVGDEIFPLHHNLMRPYSK</sequence>
<keyword evidence="4" id="KW-0540">Nuclease</keyword>
<keyword evidence="6" id="KW-0378">Hydrolase</keyword>
<evidence type="ECO:0000256" key="3">
    <source>
        <dbReference type="ARBA" id="ARBA00006958"/>
    </source>
</evidence>
<dbReference type="GeneID" id="105423130"/>
<dbReference type="OrthoDB" id="6732784at2759"/>
<dbReference type="RefSeq" id="XP_011631081.1">
    <property type="nucleotide sequence ID" value="XM_011632779.2"/>
</dbReference>
<evidence type="ECO:0000256" key="7">
    <source>
        <dbReference type="ARBA" id="ARBA00023242"/>
    </source>
</evidence>
<evidence type="ECO:0000256" key="4">
    <source>
        <dbReference type="ARBA" id="ARBA00022722"/>
    </source>
</evidence>
<evidence type="ECO:0000313" key="10">
    <source>
        <dbReference type="RefSeq" id="XP_011631081.1"/>
    </source>
</evidence>
<accession>A0A6I9VVZ9</accession>
<evidence type="ECO:0000256" key="6">
    <source>
        <dbReference type="ARBA" id="ARBA00022801"/>
    </source>
</evidence>
<dbReference type="AlphaFoldDB" id="A0A6I9VVZ9"/>
<keyword evidence="5" id="KW-0479">Metal-binding</keyword>
<evidence type="ECO:0000256" key="2">
    <source>
        <dbReference type="ARBA" id="ARBA00004123"/>
    </source>
</evidence>
<keyword evidence="9" id="KW-1185">Reference proteome</keyword>
<gene>
    <name evidence="10" type="primary">LOC105423130</name>
</gene>
<dbReference type="Pfam" id="PF13359">
    <property type="entry name" value="DDE_Tnp_4"/>
    <property type="match status" value="1"/>
</dbReference>